<protein>
    <recommendedName>
        <fullName evidence="4">LysM domain-containing protein</fullName>
    </recommendedName>
</protein>
<keyword evidence="3" id="KW-1185">Reference proteome</keyword>
<reference evidence="2 3" key="1">
    <citation type="journal article" date="2013" name="BMC Genomics">
        <title>Genomics-driven discovery of the pneumocandin biosynthetic gene cluster in the fungus Glarea lozoyensis.</title>
        <authorList>
            <person name="Chen L."/>
            <person name="Yue Q."/>
            <person name="Zhang X."/>
            <person name="Xiang M."/>
            <person name="Wang C."/>
            <person name="Li S."/>
            <person name="Che Y."/>
            <person name="Ortiz-Lopez F.J."/>
            <person name="Bills G.F."/>
            <person name="Liu X."/>
            <person name="An Z."/>
        </authorList>
    </citation>
    <scope>NUCLEOTIDE SEQUENCE [LARGE SCALE GENOMIC DNA]</scope>
    <source>
        <strain evidence="3">ATCC 20868 / MF5171</strain>
    </source>
</reference>
<dbReference type="KEGG" id="glz:GLAREA_10046"/>
<accession>S3D789</accession>
<dbReference type="OMA" id="QADAICT"/>
<dbReference type="RefSeq" id="XP_008078287.1">
    <property type="nucleotide sequence ID" value="XM_008080096.1"/>
</dbReference>
<proteinExistence type="predicted"/>
<dbReference type="EMBL" id="KE145356">
    <property type="protein sequence ID" value="EPE34352.1"/>
    <property type="molecule type" value="Genomic_DNA"/>
</dbReference>
<dbReference type="HOGENOM" id="CLU_1073823_0_0_1"/>
<evidence type="ECO:0000313" key="2">
    <source>
        <dbReference type="EMBL" id="EPE34352.1"/>
    </source>
</evidence>
<dbReference type="Proteomes" id="UP000016922">
    <property type="component" value="Unassembled WGS sequence"/>
</dbReference>
<feature type="signal peptide" evidence="1">
    <location>
        <begin position="1"/>
        <end position="20"/>
    </location>
</feature>
<dbReference type="OrthoDB" id="3558151at2759"/>
<dbReference type="InterPro" id="IPR045702">
    <property type="entry name" value="DUF6060"/>
</dbReference>
<evidence type="ECO:0008006" key="4">
    <source>
        <dbReference type="Google" id="ProtNLM"/>
    </source>
</evidence>
<organism evidence="2 3">
    <name type="scientific">Glarea lozoyensis (strain ATCC 20868 / MF5171)</name>
    <dbReference type="NCBI Taxonomy" id="1116229"/>
    <lineage>
        <taxon>Eukaryota</taxon>
        <taxon>Fungi</taxon>
        <taxon>Dikarya</taxon>
        <taxon>Ascomycota</taxon>
        <taxon>Pezizomycotina</taxon>
        <taxon>Leotiomycetes</taxon>
        <taxon>Helotiales</taxon>
        <taxon>Helotiaceae</taxon>
        <taxon>Glarea</taxon>
    </lineage>
</organism>
<sequence>MYTSVLAIPALLLLSDHVTAQCTNFTSTSRSSDTYSFFTSSNDVAVETLYCNETLSSPCYITPKKYAITAPRKLNISSCPADEESIYQLAAQAYSSDNFTSSEFITRNTSLTNVHVGKTLLTVEPGIGKTLAWLPFQLYSAGRLSGCANSSLEGVYVLAQAPYEVNATKSTENGQLNVDGRVLAGTWSATQRNITAENETAADKKSSGSKVGVWAWSWGIVGFGVAYGVGIL</sequence>
<evidence type="ECO:0000256" key="1">
    <source>
        <dbReference type="SAM" id="SignalP"/>
    </source>
</evidence>
<dbReference type="eggNOG" id="ENOG502TH7X">
    <property type="taxonomic scope" value="Eukaryota"/>
</dbReference>
<dbReference type="GeneID" id="19469093"/>
<evidence type="ECO:0000313" key="3">
    <source>
        <dbReference type="Proteomes" id="UP000016922"/>
    </source>
</evidence>
<feature type="chain" id="PRO_5004507882" description="LysM domain-containing protein" evidence="1">
    <location>
        <begin position="21"/>
        <end position="232"/>
    </location>
</feature>
<gene>
    <name evidence="2" type="ORF">GLAREA_10046</name>
</gene>
<dbReference type="Pfam" id="PF19535">
    <property type="entry name" value="DUF6060"/>
    <property type="match status" value="1"/>
</dbReference>
<name>S3D789_GLAL2</name>
<dbReference type="AlphaFoldDB" id="S3D789"/>
<keyword evidence="1" id="KW-0732">Signal</keyword>